<evidence type="ECO:0000256" key="12">
    <source>
        <dbReference type="ARBA" id="ARBA00023136"/>
    </source>
</evidence>
<dbReference type="GO" id="GO:0004499">
    <property type="term" value="F:N,N-dimethylaniline monooxygenase activity"/>
    <property type="evidence" value="ECO:0007669"/>
    <property type="project" value="InterPro"/>
</dbReference>
<dbReference type="PANTHER" id="PTHR23023">
    <property type="entry name" value="DIMETHYLANILINE MONOOXYGENASE"/>
    <property type="match status" value="1"/>
</dbReference>
<comment type="catalytic activity">
    <reaction evidence="16">
        <text>trimethylamine + NADPH + O2 = trimethylamine N-oxide + NADP(+) + H2O</text>
        <dbReference type="Rhea" id="RHEA:31979"/>
        <dbReference type="ChEBI" id="CHEBI:15377"/>
        <dbReference type="ChEBI" id="CHEBI:15379"/>
        <dbReference type="ChEBI" id="CHEBI:15724"/>
        <dbReference type="ChEBI" id="CHEBI:57783"/>
        <dbReference type="ChEBI" id="CHEBI:58349"/>
        <dbReference type="ChEBI" id="CHEBI:58389"/>
        <dbReference type="EC" id="1.14.13.148"/>
    </reaction>
    <physiologicalReaction direction="left-to-right" evidence="16">
        <dbReference type="Rhea" id="RHEA:31980"/>
    </physiologicalReaction>
</comment>
<evidence type="ECO:0000256" key="17">
    <source>
        <dbReference type="ARBA" id="ARBA00049443"/>
    </source>
</evidence>
<dbReference type="InterPro" id="IPR000960">
    <property type="entry name" value="Flavin_mOase"/>
</dbReference>
<dbReference type="InterPro" id="IPR036188">
    <property type="entry name" value="FAD/NAD-bd_sf"/>
</dbReference>
<evidence type="ECO:0000256" key="2">
    <source>
        <dbReference type="ARBA" id="ARBA00004389"/>
    </source>
</evidence>
<dbReference type="GO" id="GO:0034899">
    <property type="term" value="F:trimethylamine monooxygenase activity"/>
    <property type="evidence" value="ECO:0007669"/>
    <property type="project" value="UniProtKB-EC"/>
</dbReference>
<keyword evidence="4 18" id="KW-0285">Flavoprotein</keyword>
<dbReference type="GO" id="GO:0050660">
    <property type="term" value="F:flavin adenine dinucleotide binding"/>
    <property type="evidence" value="ECO:0007669"/>
    <property type="project" value="InterPro"/>
</dbReference>
<dbReference type="EC" id="1.-.-.-" evidence="18"/>
<evidence type="ECO:0000256" key="11">
    <source>
        <dbReference type="ARBA" id="ARBA00023033"/>
    </source>
</evidence>
<keyword evidence="6" id="KW-0256">Endoplasmic reticulum</keyword>
<comment type="function">
    <text evidence="13">Broad spectrum monooxygenase that catalyzes the oxygenation of a wide variety of nitrogen- and sulfur-containing compounds including xenobiotics. Catalyzes the S-oxygenation of hypotaurine to produce taurine, an organic osmolyte involved in cell volume regulation as well as a variety of cytoprotective and developmental processes. In vitro, catalyzes the N-oxygenation of trimethylamine (TMA) to produce trimethylamine N-oxide (TMAO) and could therefore participate to the detoxification of this compound that is generated by the action of gut microbiota from dietary precursors such as choline, choline containing compounds, betaine or L-carnitine.</text>
</comment>
<evidence type="ECO:0000256" key="4">
    <source>
        <dbReference type="ARBA" id="ARBA00022630"/>
    </source>
</evidence>
<keyword evidence="19" id="KW-1185">Reference proteome</keyword>
<dbReference type="FunFam" id="3.50.50.60:FF:000159">
    <property type="entry name" value="Dimethylaniline monooxygenase [N-oxide-forming]"/>
    <property type="match status" value="2"/>
</dbReference>
<evidence type="ECO:0000256" key="3">
    <source>
        <dbReference type="ARBA" id="ARBA00009183"/>
    </source>
</evidence>
<keyword evidence="9" id="KW-1133">Transmembrane helix</keyword>
<evidence type="ECO:0000256" key="16">
    <source>
        <dbReference type="ARBA" id="ARBA00048088"/>
    </source>
</evidence>
<dbReference type="InterPro" id="IPR002253">
    <property type="entry name" value="Flavin_mOase_1"/>
</dbReference>
<evidence type="ECO:0000256" key="1">
    <source>
        <dbReference type="ARBA" id="ARBA00001974"/>
    </source>
</evidence>
<dbReference type="GO" id="GO:0050661">
    <property type="term" value="F:NADP binding"/>
    <property type="evidence" value="ECO:0007669"/>
    <property type="project" value="InterPro"/>
</dbReference>
<evidence type="ECO:0000256" key="7">
    <source>
        <dbReference type="ARBA" id="ARBA00022827"/>
    </source>
</evidence>
<comment type="cofactor">
    <cofactor evidence="1 18">
        <name>FAD</name>
        <dbReference type="ChEBI" id="CHEBI:57692"/>
    </cofactor>
</comment>
<keyword evidence="12" id="KW-0472">Membrane</keyword>
<evidence type="ECO:0000313" key="20">
    <source>
        <dbReference type="WBParaSite" id="jg4715.1"/>
    </source>
</evidence>
<accession>A0A915EFA4</accession>
<dbReference type="WBParaSite" id="jg4715.1">
    <property type="protein sequence ID" value="jg4715.1"/>
    <property type="gene ID" value="jg4715"/>
</dbReference>
<protein>
    <recommendedName>
        <fullName evidence="18">Flavin-containing monooxygenase</fullName>
        <ecNumber evidence="18">1.-.-.-</ecNumber>
    </recommendedName>
</protein>
<evidence type="ECO:0000256" key="14">
    <source>
        <dbReference type="ARBA" id="ARBA00047338"/>
    </source>
</evidence>
<proteinExistence type="inferred from homology"/>
<evidence type="ECO:0000256" key="15">
    <source>
        <dbReference type="ARBA" id="ARBA00048041"/>
    </source>
</evidence>
<keyword evidence="8" id="KW-0521">NADP</keyword>
<dbReference type="AlphaFoldDB" id="A0A915EFA4"/>
<reference evidence="20" key="1">
    <citation type="submission" date="2022-11" db="UniProtKB">
        <authorList>
            <consortium name="WormBaseParasite"/>
        </authorList>
    </citation>
    <scope>IDENTIFICATION</scope>
</reference>
<comment type="similarity">
    <text evidence="3 18">Belongs to the FMO family.</text>
</comment>
<evidence type="ECO:0000313" key="19">
    <source>
        <dbReference type="Proteomes" id="UP000887574"/>
    </source>
</evidence>
<dbReference type="GO" id="GO:0005789">
    <property type="term" value="C:endoplasmic reticulum membrane"/>
    <property type="evidence" value="ECO:0007669"/>
    <property type="project" value="UniProtKB-SubCell"/>
</dbReference>
<name>A0A915EFA4_9BILA</name>
<dbReference type="InterPro" id="IPR020946">
    <property type="entry name" value="Flavin_mOase-like"/>
</dbReference>
<sequence length="1031" mass="117444">MPKRCAIIGAGVSGLPSIRWALAYGIEPVAFELTKSIGGLWKYKPNETELGSVMKSTIINTSKEMTAYSDFPPPPSFANFMHNRQMLKYFQMYADHHQLHKYIRFEHTVLSVQRSPHYSTTGQWTLEYKTPDGLVKQELFDCVLLCQGHHAKPNLTGTDWKDHVGYEDTTNVVVGMGNSAVDVAVELSRIGKQVYLSTRRGSWIMNRVGSYGQPYDMEVSTRFAMKYTPTWLTKKMLYKRLQQRFDHAKFGLMPKHGILSQHATVNDELPNRIISGTVIVKPNIKEYTATGVLWEDGTERQVDNVILCTGYLFDFNLVENGQLIKVKDNYTPLFKYMYPAELLDHNTLGIIGLAQPLGSIMPISEMQARVFFEMFTGASKLPGKEAMLADIQYKQDQISKRYVDYVDFMDDLAGLIDCIPRPLDYIFTDPKLAQKLVFQANVAYVYRLRGNHTWSGARDAIMTVQKRSDEAFKGRDVGIKPSSNYMTQYVFASIFMLMPKRCAIIGAGVSGLPSIRWALAYGIEPVAFELTESIGGLWKYKPNETELSSVMKSTIINTSKEMTAYSDFPPPPSFANFMHNRQMLKYFQMYADHHQLHKYIRFEHTVLSVQRSPHYSTTGQWTLEYKTLDGLVKQELFDCVLLCQGHHAKPNLTGTDWKGKDIFQGKIIHSHSYKDHVGYEDTTNVVVGMGNSAVDVAVELSRIGKQVYLSTRRGAWILSKVGSYGQPYDMELLSRFRMKYFNAIAPAWLVEKMVKKQLQHRFDHAKYGVMPKHGVWSQHGTVSDELPNRIVSGTVIVKPNIKEYTATGVLWEDGTESQVDNVILCTGYLFDFNLVENGQLIKVKDNYTPLFKYMYPAELLDHNTLGIIGLIQPIGSIMPIAEMQARVFFEIFTGASKLPKKEVILDDIYYKHMQMSQRYVHSLRHTVQVDYIQFMDELAGLIDCIPRPLDYIFTDPKGNHTWSGARDAIMTVQKRSDEAFKGRDVGIEPSSNYATQYVFASIFMLPLNCKPLHHQSTQISFILGVHFTLLN</sequence>
<dbReference type="InterPro" id="IPR050346">
    <property type="entry name" value="FMO-like"/>
</dbReference>
<dbReference type="PRINTS" id="PR01121">
    <property type="entry name" value="FMOXYGENASE1"/>
</dbReference>
<evidence type="ECO:0000256" key="10">
    <source>
        <dbReference type="ARBA" id="ARBA00023002"/>
    </source>
</evidence>
<organism evidence="19 20">
    <name type="scientific">Ditylenchus dipsaci</name>
    <dbReference type="NCBI Taxonomy" id="166011"/>
    <lineage>
        <taxon>Eukaryota</taxon>
        <taxon>Metazoa</taxon>
        <taxon>Ecdysozoa</taxon>
        <taxon>Nematoda</taxon>
        <taxon>Chromadorea</taxon>
        <taxon>Rhabditida</taxon>
        <taxon>Tylenchina</taxon>
        <taxon>Tylenchomorpha</taxon>
        <taxon>Sphaerularioidea</taxon>
        <taxon>Anguinidae</taxon>
        <taxon>Anguininae</taxon>
        <taxon>Ditylenchus</taxon>
    </lineage>
</organism>
<keyword evidence="11 18" id="KW-0503">Monooxygenase</keyword>
<comment type="catalytic activity">
    <reaction evidence="17">
        <text>N,N-dimethylaniline + NADPH + O2 + H(+) = N,N-dimethylaniline N-oxide + NADP(+) + H2O</text>
        <dbReference type="Rhea" id="RHEA:24468"/>
        <dbReference type="ChEBI" id="CHEBI:15377"/>
        <dbReference type="ChEBI" id="CHEBI:15378"/>
        <dbReference type="ChEBI" id="CHEBI:15379"/>
        <dbReference type="ChEBI" id="CHEBI:16269"/>
        <dbReference type="ChEBI" id="CHEBI:17735"/>
        <dbReference type="ChEBI" id="CHEBI:57783"/>
        <dbReference type="ChEBI" id="CHEBI:58349"/>
        <dbReference type="EC" id="1.14.13.8"/>
    </reaction>
    <physiologicalReaction direction="left-to-right" evidence="17">
        <dbReference type="Rhea" id="RHEA:24469"/>
    </physiologicalReaction>
</comment>
<keyword evidence="7 18" id="KW-0274">FAD</keyword>
<comment type="catalytic activity">
    <reaction evidence="15">
        <text>hypotaurine + NADPH + O2 + H(+) = taurine + NADP(+) + H2O</text>
        <dbReference type="Rhea" id="RHEA:69819"/>
        <dbReference type="ChEBI" id="CHEBI:15377"/>
        <dbReference type="ChEBI" id="CHEBI:15378"/>
        <dbReference type="ChEBI" id="CHEBI:15379"/>
        <dbReference type="ChEBI" id="CHEBI:57783"/>
        <dbReference type="ChEBI" id="CHEBI:57853"/>
        <dbReference type="ChEBI" id="CHEBI:58349"/>
        <dbReference type="ChEBI" id="CHEBI:507393"/>
        <dbReference type="EC" id="1.14.13.8"/>
    </reaction>
    <physiologicalReaction direction="left-to-right" evidence="15">
        <dbReference type="Rhea" id="RHEA:69820"/>
    </physiologicalReaction>
</comment>
<evidence type="ECO:0000256" key="9">
    <source>
        <dbReference type="ARBA" id="ARBA00022989"/>
    </source>
</evidence>
<dbReference type="Gene3D" id="3.50.50.60">
    <property type="entry name" value="FAD/NAD(P)-binding domain"/>
    <property type="match status" value="3"/>
</dbReference>
<evidence type="ECO:0000256" key="8">
    <source>
        <dbReference type="ARBA" id="ARBA00022857"/>
    </source>
</evidence>
<dbReference type="SUPFAM" id="SSF51905">
    <property type="entry name" value="FAD/NAD(P)-binding domain"/>
    <property type="match status" value="5"/>
</dbReference>
<keyword evidence="5" id="KW-0812">Transmembrane</keyword>
<comment type="catalytic activity">
    <reaction evidence="14">
        <text>hypotaurine + NADH + O2 + H(+) = taurine + NAD(+) + H2O</text>
        <dbReference type="Rhea" id="RHEA:74111"/>
        <dbReference type="ChEBI" id="CHEBI:15377"/>
        <dbReference type="ChEBI" id="CHEBI:15378"/>
        <dbReference type="ChEBI" id="CHEBI:15379"/>
        <dbReference type="ChEBI" id="CHEBI:57540"/>
        <dbReference type="ChEBI" id="CHEBI:57853"/>
        <dbReference type="ChEBI" id="CHEBI:57945"/>
        <dbReference type="ChEBI" id="CHEBI:507393"/>
        <dbReference type="EC" id="1.14.13.8"/>
    </reaction>
    <physiologicalReaction direction="left-to-right" evidence="14">
        <dbReference type="Rhea" id="RHEA:74112"/>
    </physiologicalReaction>
</comment>
<keyword evidence="10 18" id="KW-0560">Oxidoreductase</keyword>
<dbReference type="Proteomes" id="UP000887574">
    <property type="component" value="Unplaced"/>
</dbReference>
<dbReference type="PRINTS" id="PR00370">
    <property type="entry name" value="FMOXYGENASE"/>
</dbReference>
<evidence type="ECO:0000256" key="13">
    <source>
        <dbReference type="ARBA" id="ARBA00045957"/>
    </source>
</evidence>
<dbReference type="Pfam" id="PF00743">
    <property type="entry name" value="FMO-like"/>
    <property type="match status" value="2"/>
</dbReference>
<evidence type="ECO:0000256" key="18">
    <source>
        <dbReference type="RuleBase" id="RU361177"/>
    </source>
</evidence>
<evidence type="ECO:0000256" key="5">
    <source>
        <dbReference type="ARBA" id="ARBA00022692"/>
    </source>
</evidence>
<evidence type="ECO:0000256" key="6">
    <source>
        <dbReference type="ARBA" id="ARBA00022824"/>
    </source>
</evidence>
<comment type="subcellular location">
    <subcellularLocation>
        <location evidence="2">Endoplasmic reticulum membrane</location>
        <topology evidence="2">Single-pass membrane protein</topology>
    </subcellularLocation>
</comment>